<dbReference type="SUPFAM" id="SSF103473">
    <property type="entry name" value="MFS general substrate transporter"/>
    <property type="match status" value="1"/>
</dbReference>
<evidence type="ECO:0000256" key="5">
    <source>
        <dbReference type="ARBA" id="ARBA00023136"/>
    </source>
</evidence>
<keyword evidence="5 7" id="KW-0472">Membrane</keyword>
<keyword evidence="3 7" id="KW-0812">Transmembrane</keyword>
<dbReference type="InterPro" id="IPR011701">
    <property type="entry name" value="MFS"/>
</dbReference>
<feature type="transmembrane region" description="Helical" evidence="7">
    <location>
        <begin position="179"/>
        <end position="199"/>
    </location>
</feature>
<comment type="subcellular location">
    <subcellularLocation>
        <location evidence="1">Cell membrane</location>
        <topology evidence="1">Multi-pass membrane protein</topology>
    </subcellularLocation>
</comment>
<dbReference type="Gene3D" id="1.20.1250.20">
    <property type="entry name" value="MFS general substrate transporter like domains"/>
    <property type="match status" value="1"/>
</dbReference>
<feature type="transmembrane region" description="Helical" evidence="7">
    <location>
        <begin position="12"/>
        <end position="35"/>
    </location>
</feature>
<evidence type="ECO:0000256" key="1">
    <source>
        <dbReference type="ARBA" id="ARBA00004651"/>
    </source>
</evidence>
<dbReference type="RefSeq" id="WP_269665109.1">
    <property type="nucleotide sequence ID" value="NZ_JBHEZZ010000033.1"/>
</dbReference>
<feature type="domain" description="Major facilitator superfamily (MFS) profile" evidence="8">
    <location>
        <begin position="1"/>
        <end position="398"/>
    </location>
</feature>
<gene>
    <name evidence="9" type="ORF">ACEZDJ_36310</name>
</gene>
<dbReference type="EMBL" id="JBHEZZ010000033">
    <property type="protein sequence ID" value="MFC1406768.1"/>
    <property type="molecule type" value="Genomic_DNA"/>
</dbReference>
<dbReference type="PROSITE" id="PS00216">
    <property type="entry name" value="SUGAR_TRANSPORT_1"/>
    <property type="match status" value="1"/>
</dbReference>
<feature type="transmembrane region" description="Helical" evidence="7">
    <location>
        <begin position="350"/>
        <end position="370"/>
    </location>
</feature>
<feature type="transmembrane region" description="Helical" evidence="7">
    <location>
        <begin position="150"/>
        <end position="173"/>
    </location>
</feature>
<keyword evidence="10" id="KW-1185">Reference proteome</keyword>
<feature type="transmembrane region" description="Helical" evidence="7">
    <location>
        <begin position="376"/>
        <end position="396"/>
    </location>
</feature>
<accession>A0ABV6UZD3</accession>
<dbReference type="Pfam" id="PF07690">
    <property type="entry name" value="MFS_1"/>
    <property type="match status" value="1"/>
</dbReference>
<evidence type="ECO:0000313" key="10">
    <source>
        <dbReference type="Proteomes" id="UP001592528"/>
    </source>
</evidence>
<evidence type="ECO:0000259" key="8">
    <source>
        <dbReference type="PROSITE" id="PS50850"/>
    </source>
</evidence>
<proteinExistence type="predicted"/>
<comment type="caution">
    <text evidence="9">The sequence shown here is derived from an EMBL/GenBank/DDBJ whole genome shotgun (WGS) entry which is preliminary data.</text>
</comment>
<dbReference type="InterPro" id="IPR036259">
    <property type="entry name" value="MFS_trans_sf"/>
</dbReference>
<feature type="transmembrane region" description="Helical" evidence="7">
    <location>
        <begin position="220"/>
        <end position="242"/>
    </location>
</feature>
<dbReference type="InterPro" id="IPR005829">
    <property type="entry name" value="Sugar_transporter_CS"/>
</dbReference>
<evidence type="ECO:0000256" key="3">
    <source>
        <dbReference type="ARBA" id="ARBA00022692"/>
    </source>
</evidence>
<dbReference type="CDD" id="cd06173">
    <property type="entry name" value="MFS_MefA_like"/>
    <property type="match status" value="1"/>
</dbReference>
<dbReference type="Proteomes" id="UP001592528">
    <property type="component" value="Unassembled WGS sequence"/>
</dbReference>
<name>A0ABV6UZD3_9ACTN</name>
<feature type="transmembrane region" description="Helical" evidence="7">
    <location>
        <begin position="254"/>
        <end position="277"/>
    </location>
</feature>
<sequence length="433" mass="43208">MLRGPEGRDFRTFWAGYATSLLGTAMSTPAVAFAVLDGGGDAADLGWVMAAGIAPQVVFLLLGGVAADRFGRRRVMLGADALRCAAQAAFAAALLLDHGRPQIWLFVLLAAVRGTGEGFFRPALSALTVEITPVDRLGDANALLGLARSAAAVAGPALAGLLITVAGPAVVIAVDAASYGVSVLALGRLRIPASSLVAAASRSLRRDLAEGWAEFRAHSWLVVTTVQFTFVNLVVWGPFLLLGPVLFDRRPGGAGAWGLTMAAYGAGAVAGGLLALGRRPGRPLVGATVATLGYGVPCALLAVHAGVALIAAGALVAGAGSALAAAFSGTVLQQQVPAGALARVSSFQTLGSYSAGPLGLAAAGPAAALFGAGTVLAFAAAWATLSALAVLAAPAVRRITWPPPPTGTGADAHPSDGSAAVPGAVTRRRRGRG</sequence>
<feature type="transmembrane region" description="Helical" evidence="7">
    <location>
        <begin position="284"/>
        <end position="303"/>
    </location>
</feature>
<dbReference type="PANTHER" id="PTHR23513:SF11">
    <property type="entry name" value="STAPHYLOFERRIN A TRANSPORTER"/>
    <property type="match status" value="1"/>
</dbReference>
<keyword evidence="2" id="KW-1003">Cell membrane</keyword>
<dbReference type="PROSITE" id="PS50850">
    <property type="entry name" value="MFS"/>
    <property type="match status" value="1"/>
</dbReference>
<evidence type="ECO:0000256" key="6">
    <source>
        <dbReference type="SAM" id="MobiDB-lite"/>
    </source>
</evidence>
<reference evidence="9 10" key="1">
    <citation type="submission" date="2024-09" db="EMBL/GenBank/DDBJ databases">
        <authorList>
            <person name="Lee S.D."/>
        </authorList>
    </citation>
    <scope>NUCLEOTIDE SEQUENCE [LARGE SCALE GENOMIC DNA]</scope>
    <source>
        <strain evidence="9 10">N1-5</strain>
    </source>
</reference>
<evidence type="ECO:0000256" key="2">
    <source>
        <dbReference type="ARBA" id="ARBA00022475"/>
    </source>
</evidence>
<dbReference type="InterPro" id="IPR020846">
    <property type="entry name" value="MFS_dom"/>
</dbReference>
<feature type="region of interest" description="Disordered" evidence="6">
    <location>
        <begin position="402"/>
        <end position="433"/>
    </location>
</feature>
<keyword evidence="4 7" id="KW-1133">Transmembrane helix</keyword>
<evidence type="ECO:0000256" key="7">
    <source>
        <dbReference type="SAM" id="Phobius"/>
    </source>
</evidence>
<feature type="transmembrane region" description="Helical" evidence="7">
    <location>
        <begin position="309"/>
        <end position="329"/>
    </location>
</feature>
<evidence type="ECO:0000256" key="4">
    <source>
        <dbReference type="ARBA" id="ARBA00022989"/>
    </source>
</evidence>
<organism evidence="9 10">
    <name type="scientific">Streptacidiphilus cavernicola</name>
    <dbReference type="NCBI Taxonomy" id="3342716"/>
    <lineage>
        <taxon>Bacteria</taxon>
        <taxon>Bacillati</taxon>
        <taxon>Actinomycetota</taxon>
        <taxon>Actinomycetes</taxon>
        <taxon>Kitasatosporales</taxon>
        <taxon>Streptomycetaceae</taxon>
        <taxon>Streptacidiphilus</taxon>
    </lineage>
</organism>
<protein>
    <submittedName>
        <fullName evidence="9">MFS transporter</fullName>
    </submittedName>
</protein>
<feature type="transmembrane region" description="Helical" evidence="7">
    <location>
        <begin position="47"/>
        <end position="67"/>
    </location>
</feature>
<evidence type="ECO:0000313" key="9">
    <source>
        <dbReference type="EMBL" id="MFC1406768.1"/>
    </source>
</evidence>
<dbReference type="PANTHER" id="PTHR23513">
    <property type="entry name" value="INTEGRAL MEMBRANE EFFLUX PROTEIN-RELATED"/>
    <property type="match status" value="1"/>
</dbReference>